<proteinExistence type="predicted"/>
<dbReference type="Pfam" id="PF05978">
    <property type="entry name" value="UNC-93"/>
    <property type="match status" value="1"/>
</dbReference>
<dbReference type="Proteomes" id="UP000708208">
    <property type="component" value="Unassembled WGS sequence"/>
</dbReference>
<evidence type="ECO:0000256" key="7">
    <source>
        <dbReference type="SAM" id="Phobius"/>
    </source>
</evidence>
<comment type="subcellular location">
    <subcellularLocation>
        <location evidence="1">Membrane</location>
        <topology evidence="1">Multi-pass membrane protein</topology>
    </subcellularLocation>
</comment>
<accession>A0A8J2Q2C4</accession>
<dbReference type="InterPro" id="IPR010291">
    <property type="entry name" value="Ion_channel_UNC-93"/>
</dbReference>
<keyword evidence="3 7" id="KW-1133">Transmembrane helix</keyword>
<feature type="transmembrane region" description="Helical" evidence="7">
    <location>
        <begin position="420"/>
        <end position="441"/>
    </location>
</feature>
<feature type="transmembrane region" description="Helical" evidence="7">
    <location>
        <begin position="180"/>
        <end position="200"/>
    </location>
</feature>
<evidence type="ECO:0008006" key="10">
    <source>
        <dbReference type="Google" id="ProtNLM"/>
    </source>
</evidence>
<feature type="transmembrane region" description="Helical" evidence="7">
    <location>
        <begin position="59"/>
        <end position="82"/>
    </location>
</feature>
<evidence type="ECO:0000313" key="9">
    <source>
        <dbReference type="Proteomes" id="UP000708208"/>
    </source>
</evidence>
<keyword evidence="4 7" id="KW-0472">Membrane</keyword>
<feature type="transmembrane region" description="Helical" evidence="7">
    <location>
        <begin position="360"/>
        <end position="382"/>
    </location>
</feature>
<feature type="region of interest" description="Disordered" evidence="6">
    <location>
        <begin position="455"/>
        <end position="485"/>
    </location>
</feature>
<dbReference type="GO" id="GO:0016020">
    <property type="term" value="C:membrane"/>
    <property type="evidence" value="ECO:0007669"/>
    <property type="project" value="UniProtKB-SubCell"/>
</dbReference>
<feature type="transmembrane region" description="Helical" evidence="7">
    <location>
        <begin position="110"/>
        <end position="128"/>
    </location>
</feature>
<feature type="transmembrane region" description="Helical" evidence="7">
    <location>
        <begin position="287"/>
        <end position="309"/>
    </location>
</feature>
<evidence type="ECO:0000256" key="6">
    <source>
        <dbReference type="SAM" id="MobiDB-lite"/>
    </source>
</evidence>
<dbReference type="PANTHER" id="PTHR23294">
    <property type="entry name" value="ET TRANSLATION PRODUCT-RELATED"/>
    <property type="match status" value="1"/>
</dbReference>
<feature type="transmembrane region" description="Helical" evidence="7">
    <location>
        <begin position="321"/>
        <end position="340"/>
    </location>
</feature>
<evidence type="ECO:0000313" key="8">
    <source>
        <dbReference type="EMBL" id="CAG7837957.1"/>
    </source>
</evidence>
<evidence type="ECO:0000256" key="2">
    <source>
        <dbReference type="ARBA" id="ARBA00022692"/>
    </source>
</evidence>
<evidence type="ECO:0000256" key="1">
    <source>
        <dbReference type="ARBA" id="ARBA00004141"/>
    </source>
</evidence>
<dbReference type="EMBL" id="CAJVCH010571606">
    <property type="protein sequence ID" value="CAG7837957.1"/>
    <property type="molecule type" value="Genomic_DNA"/>
</dbReference>
<feature type="transmembrane region" description="Helical" evidence="7">
    <location>
        <begin position="88"/>
        <end position="105"/>
    </location>
</feature>
<gene>
    <name evidence="8" type="ORF">AFUS01_LOCUS46986</name>
</gene>
<keyword evidence="2 7" id="KW-0812">Transmembrane</keyword>
<evidence type="ECO:0000256" key="5">
    <source>
        <dbReference type="ARBA" id="ARBA00023180"/>
    </source>
</evidence>
<feature type="transmembrane region" description="Helical" evidence="7">
    <location>
        <begin position="20"/>
        <end position="39"/>
    </location>
</feature>
<evidence type="ECO:0000256" key="4">
    <source>
        <dbReference type="ARBA" id="ARBA00023136"/>
    </source>
</evidence>
<organism evidence="8 9">
    <name type="scientific">Allacma fusca</name>
    <dbReference type="NCBI Taxonomy" id="39272"/>
    <lineage>
        <taxon>Eukaryota</taxon>
        <taxon>Metazoa</taxon>
        <taxon>Ecdysozoa</taxon>
        <taxon>Arthropoda</taxon>
        <taxon>Hexapoda</taxon>
        <taxon>Collembola</taxon>
        <taxon>Symphypleona</taxon>
        <taxon>Sminthuridae</taxon>
        <taxon>Allacma</taxon>
    </lineage>
</organism>
<evidence type="ECO:0000256" key="3">
    <source>
        <dbReference type="ARBA" id="ARBA00022989"/>
    </source>
</evidence>
<keyword evidence="9" id="KW-1185">Reference proteome</keyword>
<dbReference type="PANTHER" id="PTHR23294:SF0">
    <property type="entry name" value="UNC93-LIKE PROTEIN MFSD11"/>
    <property type="match status" value="1"/>
</dbReference>
<dbReference type="OrthoDB" id="196103at2759"/>
<dbReference type="InterPro" id="IPR051617">
    <property type="entry name" value="UNC-93-like_regulator"/>
</dbReference>
<comment type="caution">
    <text evidence="8">The sequence shown here is derived from an EMBL/GenBank/DDBJ whole genome shotgun (WGS) entry which is preliminary data.</text>
</comment>
<reference evidence="8" key="1">
    <citation type="submission" date="2021-06" db="EMBL/GenBank/DDBJ databases">
        <authorList>
            <person name="Hodson N. C."/>
            <person name="Mongue J. A."/>
            <person name="Jaron S. K."/>
        </authorList>
    </citation>
    <scope>NUCLEOTIDE SEQUENCE</scope>
</reference>
<feature type="transmembrane region" description="Helical" evidence="7">
    <location>
        <begin position="394"/>
        <end position="414"/>
    </location>
</feature>
<dbReference type="AlphaFoldDB" id="A0A8J2Q2C4"/>
<sequence length="485" mass="52301">MFTKLKSTEMFADGKFAQVLLLSGCFMLIFTAFMTTCIIEQTVIDSVKKDDPSFTGDGYTSLAIIYAVFAIVAWISPSIVAILHAKKALFISALFYLLFIVGFLYPRGWLLYLTSATIGASAAILWTAQGNFLSLTSSPQTISRNSGVFWGINQCSLFFGNIFVFWQFYGKTHIDADTRFVVFVVLSVVCFIGSLCFLFLKDLRAEPAAAAESDNESVGKRSNRRNPSGLTTAWNAMKESLKLAITPHMLLLSVTSLYTGLEQCFYSGVYASSIGFTNAFGGDAKRLVGLVGILIGVGEVTGGGLFGLLGPVTTKKGQTPIIALGLFTHITCFVLVYLNLPNGAPLGATDEVSYFTEPYVSVAILCAFLLGFGDACFQTQLISMFASGYKEKSSAAFAIFKFIQSAGSAGAFFASSYMGLYLQLGILVIMCALGSVLFAFVEWQIKKRKGLEDSLKASKEDSDGDAPLAGDSLTVEVDENSKSSL</sequence>
<feature type="transmembrane region" description="Helical" evidence="7">
    <location>
        <begin position="148"/>
        <end position="168"/>
    </location>
</feature>
<name>A0A8J2Q2C4_9HEXA</name>
<keyword evidence="5" id="KW-0325">Glycoprotein</keyword>
<protein>
    <recommendedName>
        <fullName evidence="10">UNC93-like protein MFSD11</fullName>
    </recommendedName>
</protein>